<accession>A0A4R2HM86</accession>
<evidence type="ECO:0000313" key="1">
    <source>
        <dbReference type="EMBL" id="GGE52576.1"/>
    </source>
</evidence>
<sequence length="204" mass="23808">MSAYINVYTNSLTDELIPEIFERLNQHENVLSLEQSFTFKNPRSILSLIFRWTKPSIEILNTSDLKAQFSTSFKPFELADFKRKNFRQKVVKQSFIDKLLRKKKKKVYKPIKISTEVEVQLKGYNKVFSIKYYPGNLFEHHLASLFGSIVTEMGLGICHFTNDDIWYTHKNAVAECMANLYSLEELSKVTEEKPVSISRVKTYS</sequence>
<comment type="caution">
    <text evidence="2">The sequence shown here is derived from an EMBL/GenBank/DDBJ whole genome shotgun (WGS) entry which is preliminary data.</text>
</comment>
<reference evidence="4" key="2">
    <citation type="journal article" date="2019" name="Int. J. Syst. Evol. Microbiol.">
        <title>The Global Catalogue of Microorganisms (GCM) 10K type strain sequencing project: providing services to taxonomists for standard genome sequencing and annotation.</title>
        <authorList>
            <consortium name="The Broad Institute Genomics Platform"/>
            <consortium name="The Broad Institute Genome Sequencing Center for Infectious Disease"/>
            <person name="Wu L."/>
            <person name="Ma J."/>
        </authorList>
    </citation>
    <scope>NUCLEOTIDE SEQUENCE [LARGE SCALE GENOMIC DNA]</scope>
    <source>
        <strain evidence="4">CGMCC 1.15644</strain>
    </source>
</reference>
<protein>
    <submittedName>
        <fullName evidence="2">Uncharacterized protein</fullName>
    </submittedName>
</protein>
<keyword evidence="4" id="KW-1185">Reference proteome</keyword>
<reference evidence="1" key="1">
    <citation type="journal article" date="2014" name="Int. J. Syst. Evol. Microbiol.">
        <title>Complete genome of a new Firmicutes species belonging to the dominant human colonic microbiota ('Ruminococcus bicirculans') reveals two chromosomes and a selective capacity to utilize plant glucans.</title>
        <authorList>
            <consortium name="NISC Comparative Sequencing Program"/>
            <person name="Wegmann U."/>
            <person name="Louis P."/>
            <person name="Goesmann A."/>
            <person name="Henrissat B."/>
            <person name="Duncan S.H."/>
            <person name="Flint H.J."/>
        </authorList>
    </citation>
    <scope>NUCLEOTIDE SEQUENCE</scope>
    <source>
        <strain evidence="1">CGMCC 1.15644</strain>
    </source>
</reference>
<evidence type="ECO:0000313" key="2">
    <source>
        <dbReference type="EMBL" id="TCO28885.1"/>
    </source>
</evidence>
<dbReference type="EMBL" id="BMJO01000003">
    <property type="protein sequence ID" value="GGE52576.1"/>
    <property type="molecule type" value="Genomic_DNA"/>
</dbReference>
<dbReference type="Proteomes" id="UP000622648">
    <property type="component" value="Unassembled WGS sequence"/>
</dbReference>
<organism evidence="2 3">
    <name type="scientific">Pedobacter psychrotolerans</name>
    <dbReference type="NCBI Taxonomy" id="1843235"/>
    <lineage>
        <taxon>Bacteria</taxon>
        <taxon>Pseudomonadati</taxon>
        <taxon>Bacteroidota</taxon>
        <taxon>Sphingobacteriia</taxon>
        <taxon>Sphingobacteriales</taxon>
        <taxon>Sphingobacteriaceae</taxon>
        <taxon>Pedobacter</taxon>
    </lineage>
</organism>
<evidence type="ECO:0000313" key="4">
    <source>
        <dbReference type="Proteomes" id="UP000622648"/>
    </source>
</evidence>
<dbReference type="AlphaFoldDB" id="A0A4R2HM86"/>
<dbReference type="RefSeq" id="WP_132529955.1">
    <property type="nucleotide sequence ID" value="NZ_BMJO01000003.1"/>
</dbReference>
<reference evidence="1" key="4">
    <citation type="submission" date="2024-05" db="EMBL/GenBank/DDBJ databases">
        <authorList>
            <person name="Sun Q."/>
            <person name="Zhou Y."/>
        </authorList>
    </citation>
    <scope>NUCLEOTIDE SEQUENCE</scope>
    <source>
        <strain evidence="1">CGMCC 1.15644</strain>
    </source>
</reference>
<evidence type="ECO:0000313" key="3">
    <source>
        <dbReference type="Proteomes" id="UP000295684"/>
    </source>
</evidence>
<reference evidence="2 3" key="3">
    <citation type="submission" date="2019-03" db="EMBL/GenBank/DDBJ databases">
        <title>Genomic Encyclopedia of Type Strains, Phase IV (KMG-IV): sequencing the most valuable type-strain genomes for metagenomic binning, comparative biology and taxonomic classification.</title>
        <authorList>
            <person name="Goeker M."/>
        </authorList>
    </citation>
    <scope>NUCLEOTIDE SEQUENCE [LARGE SCALE GENOMIC DNA]</scope>
    <source>
        <strain evidence="2 3">DSM 103236</strain>
    </source>
</reference>
<proteinExistence type="predicted"/>
<dbReference type="OrthoDB" id="759274at2"/>
<dbReference type="EMBL" id="SLWO01000002">
    <property type="protein sequence ID" value="TCO28885.1"/>
    <property type="molecule type" value="Genomic_DNA"/>
</dbReference>
<gene>
    <name evidence="2" type="ORF">EV200_102303</name>
    <name evidence="1" type="ORF">GCM10011413_18570</name>
</gene>
<name>A0A4R2HM86_9SPHI</name>
<dbReference type="Proteomes" id="UP000295684">
    <property type="component" value="Unassembled WGS sequence"/>
</dbReference>